<evidence type="ECO:0000313" key="4">
    <source>
        <dbReference type="Proteomes" id="UP000295344"/>
    </source>
</evidence>
<organism evidence="3 4">
    <name type="scientific">Amnibacterium kyonggiense</name>
    <dbReference type="NCBI Taxonomy" id="595671"/>
    <lineage>
        <taxon>Bacteria</taxon>
        <taxon>Bacillati</taxon>
        <taxon>Actinomycetota</taxon>
        <taxon>Actinomycetes</taxon>
        <taxon>Micrococcales</taxon>
        <taxon>Microbacteriaceae</taxon>
        <taxon>Amnibacterium</taxon>
    </lineage>
</organism>
<keyword evidence="2" id="KW-0812">Transmembrane</keyword>
<evidence type="ECO:0000313" key="3">
    <source>
        <dbReference type="EMBL" id="TDS77489.1"/>
    </source>
</evidence>
<reference evidence="3 4" key="1">
    <citation type="submission" date="2019-03" db="EMBL/GenBank/DDBJ databases">
        <title>Genomic Encyclopedia of Archaeal and Bacterial Type Strains, Phase II (KMG-II): from individual species to whole genera.</title>
        <authorList>
            <person name="Goeker M."/>
        </authorList>
    </citation>
    <scope>NUCLEOTIDE SEQUENCE [LARGE SCALE GENOMIC DNA]</scope>
    <source>
        <strain evidence="3 4">DSM 24782</strain>
    </source>
</reference>
<dbReference type="RefSeq" id="WP_133766558.1">
    <property type="nucleotide sequence ID" value="NZ_BAAARP010000002.1"/>
</dbReference>
<dbReference type="EMBL" id="SOAM01000002">
    <property type="protein sequence ID" value="TDS77489.1"/>
    <property type="molecule type" value="Genomic_DNA"/>
</dbReference>
<feature type="region of interest" description="Disordered" evidence="1">
    <location>
        <begin position="224"/>
        <end position="344"/>
    </location>
</feature>
<evidence type="ECO:0008006" key="5">
    <source>
        <dbReference type="Google" id="ProtNLM"/>
    </source>
</evidence>
<keyword evidence="4" id="KW-1185">Reference proteome</keyword>
<feature type="compositionally biased region" description="Low complexity" evidence="1">
    <location>
        <begin position="326"/>
        <end position="344"/>
    </location>
</feature>
<dbReference type="AlphaFoldDB" id="A0A4R7FME1"/>
<feature type="compositionally biased region" description="Low complexity" evidence="1">
    <location>
        <begin position="224"/>
        <end position="244"/>
    </location>
</feature>
<sequence>MHEDGTGFEDEPTLAEALRDGPLTLDDAIRTASAVADAVAALHAAGRAHGGFGPEDVALGSRVALIGPDAPKAGLAAPPALRARDLQGVGRVLAAALGGPEHDLPAPIVELLRRAEASDAPAAALADALHRLRRDPTAAAELLQPRPEPAPARRPLAAVVPRPDRRTTGVAAVAVVGAAVVGAVLLLVGAPASTVRAPVAAAAVEPSTATVAPEADEPAVAAALPTSTPAALRPRPTRTAAPTTVQRSQTGRAATSPDPAAAPAAVRPARVAPSTPAPSPTARPTSRPAPSATTPATADPSAPASPAPTAPPAPTAQPTAAPSPAPAASTSAPRSSAASTTPSR</sequence>
<feature type="compositionally biased region" description="Pro residues" evidence="1">
    <location>
        <begin position="303"/>
        <end position="325"/>
    </location>
</feature>
<comment type="caution">
    <text evidence="3">The sequence shown here is derived from an EMBL/GenBank/DDBJ whole genome shotgun (WGS) entry which is preliminary data.</text>
</comment>
<evidence type="ECO:0000256" key="1">
    <source>
        <dbReference type="SAM" id="MobiDB-lite"/>
    </source>
</evidence>
<feature type="compositionally biased region" description="Low complexity" evidence="1">
    <location>
        <begin position="282"/>
        <end position="302"/>
    </location>
</feature>
<name>A0A4R7FME1_9MICO</name>
<dbReference type="Proteomes" id="UP000295344">
    <property type="component" value="Unassembled WGS sequence"/>
</dbReference>
<feature type="compositionally biased region" description="Low complexity" evidence="1">
    <location>
        <begin position="252"/>
        <end position="274"/>
    </location>
</feature>
<protein>
    <recommendedName>
        <fullName evidence="5">Protein kinase domain-containing protein</fullName>
    </recommendedName>
</protein>
<keyword evidence="2" id="KW-0472">Membrane</keyword>
<gene>
    <name evidence="3" type="ORF">CLV52_2435</name>
</gene>
<keyword evidence="2" id="KW-1133">Transmembrane helix</keyword>
<feature type="transmembrane region" description="Helical" evidence="2">
    <location>
        <begin position="170"/>
        <end position="190"/>
    </location>
</feature>
<evidence type="ECO:0000256" key="2">
    <source>
        <dbReference type="SAM" id="Phobius"/>
    </source>
</evidence>
<accession>A0A4R7FME1</accession>
<proteinExistence type="predicted"/>